<reference evidence="1 2" key="1">
    <citation type="journal article" date="2024" name="Genome Biol. Evol.">
        <title>Chromosome-level genome assembly of the viviparous eelpout Zoarces viviparus.</title>
        <authorList>
            <person name="Fuhrmann N."/>
            <person name="Brasseur M.V."/>
            <person name="Bakowski C.E."/>
            <person name="Podsiadlowski L."/>
            <person name="Prost S."/>
            <person name="Krehenwinkel H."/>
            <person name="Mayer C."/>
        </authorList>
    </citation>
    <scope>NUCLEOTIDE SEQUENCE [LARGE SCALE GENOMIC DNA]</scope>
    <source>
        <strain evidence="1">NO-MEL_2022_Ind0_liver</strain>
    </source>
</reference>
<name>A0AAW1EIC0_ZOAVI</name>
<evidence type="ECO:0000313" key="1">
    <source>
        <dbReference type="EMBL" id="KAK9522116.1"/>
    </source>
</evidence>
<organism evidence="1 2">
    <name type="scientific">Zoarces viviparus</name>
    <name type="common">Viviparous eelpout</name>
    <name type="synonym">Blennius viviparus</name>
    <dbReference type="NCBI Taxonomy" id="48416"/>
    <lineage>
        <taxon>Eukaryota</taxon>
        <taxon>Metazoa</taxon>
        <taxon>Chordata</taxon>
        <taxon>Craniata</taxon>
        <taxon>Vertebrata</taxon>
        <taxon>Euteleostomi</taxon>
        <taxon>Actinopterygii</taxon>
        <taxon>Neopterygii</taxon>
        <taxon>Teleostei</taxon>
        <taxon>Neoteleostei</taxon>
        <taxon>Acanthomorphata</taxon>
        <taxon>Eupercaria</taxon>
        <taxon>Perciformes</taxon>
        <taxon>Cottioidei</taxon>
        <taxon>Zoarcales</taxon>
        <taxon>Zoarcidae</taxon>
        <taxon>Zoarcinae</taxon>
        <taxon>Zoarces</taxon>
    </lineage>
</organism>
<keyword evidence="2" id="KW-1185">Reference proteome</keyword>
<sequence>MDIKPENGAGSGGFCGPAILGPAILGPPIRGPPIRGPPILGAPILCPGGPGGLAMPGLGCCCGGEIAGPNEGPFKGPAA</sequence>
<accession>A0AAW1EIC0</accession>
<dbReference type="AlphaFoldDB" id="A0AAW1EIC0"/>
<protein>
    <submittedName>
        <fullName evidence="1">Uncharacterized protein</fullName>
    </submittedName>
</protein>
<evidence type="ECO:0000313" key="2">
    <source>
        <dbReference type="Proteomes" id="UP001488805"/>
    </source>
</evidence>
<dbReference type="EMBL" id="JBCEZU010000221">
    <property type="protein sequence ID" value="KAK9522116.1"/>
    <property type="molecule type" value="Genomic_DNA"/>
</dbReference>
<proteinExistence type="predicted"/>
<dbReference type="Proteomes" id="UP001488805">
    <property type="component" value="Unassembled WGS sequence"/>
</dbReference>
<comment type="caution">
    <text evidence="1">The sequence shown here is derived from an EMBL/GenBank/DDBJ whole genome shotgun (WGS) entry which is preliminary data.</text>
</comment>
<gene>
    <name evidence="1" type="ORF">VZT92_018603</name>
</gene>